<accession>A0A2H4ZW64</accession>
<organism evidence="3 4">
    <name type="scientific">Haloarcula taiwanensis</name>
    <dbReference type="NCBI Taxonomy" id="1932004"/>
    <lineage>
        <taxon>Archaea</taxon>
        <taxon>Methanobacteriati</taxon>
        <taxon>Methanobacteriota</taxon>
        <taxon>Stenosarchaea group</taxon>
        <taxon>Halobacteria</taxon>
        <taxon>Halobacteriales</taxon>
        <taxon>Haloarculaceae</taxon>
        <taxon>Haloarcula</taxon>
    </lineage>
</organism>
<sequence>MTGEPSAGDGGDSSSSVTAWPVALAGVSETVVTTLGPNERWNVAALGVHAPDGEGPATATTWGRTRTWRNFRERGGGYVQFTRDPVDFAEAALSVREADEPILDSADAWVEVTVVRRDAGTEGDTQWVEWALEPVDSAVERRVVPTTNRGHAAVVEATVAASRLDVPSYDRETLLDRIAYFESVVKTAGSEREQVAFERVRDLVDAEW</sequence>
<evidence type="ECO:0000313" key="3">
    <source>
        <dbReference type="EMBL" id="AUG46724.1"/>
    </source>
</evidence>
<dbReference type="Proteomes" id="UP000242917">
    <property type="component" value="Chromosome I"/>
</dbReference>
<gene>
    <name evidence="3" type="ORF">BVU17_04000</name>
</gene>
<dbReference type="OrthoDB" id="146030at2157"/>
<keyword evidence="4" id="KW-1185">Reference proteome</keyword>
<dbReference type="InterPro" id="IPR007386">
    <property type="entry name" value="DUF447_N"/>
</dbReference>
<dbReference type="SUPFAM" id="SSF50475">
    <property type="entry name" value="FMN-binding split barrel"/>
    <property type="match status" value="1"/>
</dbReference>
<feature type="domain" description="DUF447" evidence="2">
    <location>
        <begin position="148"/>
        <end position="201"/>
    </location>
</feature>
<proteinExistence type="predicted"/>
<dbReference type="Pfam" id="PF04289">
    <property type="entry name" value="DUF447_N"/>
    <property type="match status" value="1"/>
</dbReference>
<dbReference type="EMBL" id="CP019154">
    <property type="protein sequence ID" value="AUG46724.1"/>
    <property type="molecule type" value="Genomic_DNA"/>
</dbReference>
<dbReference type="KEGG" id="hta:BVU17_04000"/>
<evidence type="ECO:0000313" key="4">
    <source>
        <dbReference type="Proteomes" id="UP000242917"/>
    </source>
</evidence>
<name>A0A2H4ZW64_9EURY</name>
<dbReference type="Gene3D" id="1.20.58.290">
    <property type="entry name" value="Hypothetical membrane protein ta0354_69_121"/>
    <property type="match status" value="1"/>
</dbReference>
<feature type="domain" description="DUF447" evidence="1">
    <location>
        <begin position="28"/>
        <end position="140"/>
    </location>
</feature>
<dbReference type="Gene3D" id="2.30.110.10">
    <property type="entry name" value="Electron Transport, Fmn-binding Protein, Chain A"/>
    <property type="match status" value="1"/>
</dbReference>
<reference evidence="3 4" key="1">
    <citation type="submission" date="2017-01" db="EMBL/GenBank/DDBJ databases">
        <title>A Red Light-Sensitive Sensory Rhodopsin I From Haloarcula taiwanensis, A New Haloarchaeon Isolated From Taiwan.</title>
        <authorList>
            <person name="Yang C.-S."/>
            <person name="Han Y.-A."/>
            <person name="Chen P.-C."/>
            <person name="Ng W.V."/>
            <person name="Chen T.-W."/>
        </authorList>
    </citation>
    <scope>NUCLEOTIDE SEQUENCE [LARGE SCALE GENOMIC DNA]</scope>
    <source>
        <strain evidence="3 4">Taiwanensis</strain>
    </source>
</reference>
<evidence type="ECO:0000259" key="1">
    <source>
        <dbReference type="Pfam" id="PF04289"/>
    </source>
</evidence>
<dbReference type="InterPro" id="IPR012349">
    <property type="entry name" value="Split_barrel_FMN-bd"/>
</dbReference>
<dbReference type="InterPro" id="IPR049288">
    <property type="entry name" value="DUF447_C"/>
</dbReference>
<protein>
    <recommendedName>
        <fullName evidence="5">DUF447 domain-containing protein</fullName>
    </recommendedName>
</protein>
<evidence type="ECO:0008006" key="5">
    <source>
        <dbReference type="Google" id="ProtNLM"/>
    </source>
</evidence>
<evidence type="ECO:0000259" key="2">
    <source>
        <dbReference type="Pfam" id="PF20766"/>
    </source>
</evidence>
<dbReference type="AlphaFoldDB" id="A0A2H4ZW64"/>
<dbReference type="Pfam" id="PF20766">
    <property type="entry name" value="DUF447_C"/>
    <property type="match status" value="1"/>
</dbReference>